<accession>A0A914HMP4</accession>
<feature type="signal peptide" evidence="2">
    <location>
        <begin position="1"/>
        <end position="25"/>
    </location>
</feature>
<sequence>MTPLRFLAVLLLVCAMFGMNQVALAQDESGDTSPDEAAVIRVRRGYNAGGGNQGGGWGNQGGGWGNQGGGWGNQGGGGWGKK</sequence>
<dbReference type="AlphaFoldDB" id="A0A914HMP4"/>
<feature type="region of interest" description="Disordered" evidence="1">
    <location>
        <begin position="49"/>
        <end position="82"/>
    </location>
</feature>
<name>A0A914HMP4_GLORO</name>
<dbReference type="WBParaSite" id="Gr19_v10_g2578.t1">
    <property type="protein sequence ID" value="Gr19_v10_g2578.t1"/>
    <property type="gene ID" value="Gr19_v10_g2578"/>
</dbReference>
<evidence type="ECO:0000256" key="1">
    <source>
        <dbReference type="SAM" id="MobiDB-lite"/>
    </source>
</evidence>
<organism evidence="3 4">
    <name type="scientific">Globodera rostochiensis</name>
    <name type="common">Golden nematode worm</name>
    <name type="synonym">Heterodera rostochiensis</name>
    <dbReference type="NCBI Taxonomy" id="31243"/>
    <lineage>
        <taxon>Eukaryota</taxon>
        <taxon>Metazoa</taxon>
        <taxon>Ecdysozoa</taxon>
        <taxon>Nematoda</taxon>
        <taxon>Chromadorea</taxon>
        <taxon>Rhabditida</taxon>
        <taxon>Tylenchina</taxon>
        <taxon>Tylenchomorpha</taxon>
        <taxon>Tylenchoidea</taxon>
        <taxon>Heteroderidae</taxon>
        <taxon>Heteroderinae</taxon>
        <taxon>Globodera</taxon>
    </lineage>
</organism>
<keyword evidence="2" id="KW-0732">Signal</keyword>
<protein>
    <submittedName>
        <fullName evidence="4">Uncharacterized protein</fullName>
    </submittedName>
</protein>
<dbReference type="Pfam" id="PF07172">
    <property type="entry name" value="GRP"/>
    <property type="match status" value="1"/>
</dbReference>
<evidence type="ECO:0000313" key="3">
    <source>
        <dbReference type="Proteomes" id="UP000887572"/>
    </source>
</evidence>
<dbReference type="InterPro" id="IPR010800">
    <property type="entry name" value="GRP"/>
</dbReference>
<proteinExistence type="predicted"/>
<dbReference type="Proteomes" id="UP000887572">
    <property type="component" value="Unplaced"/>
</dbReference>
<evidence type="ECO:0000256" key="2">
    <source>
        <dbReference type="SAM" id="SignalP"/>
    </source>
</evidence>
<feature type="chain" id="PRO_5036674406" evidence="2">
    <location>
        <begin position="26"/>
        <end position="82"/>
    </location>
</feature>
<keyword evidence="3" id="KW-1185">Reference proteome</keyword>
<reference evidence="4" key="1">
    <citation type="submission" date="2022-11" db="UniProtKB">
        <authorList>
            <consortium name="WormBaseParasite"/>
        </authorList>
    </citation>
    <scope>IDENTIFICATION</scope>
</reference>
<evidence type="ECO:0000313" key="4">
    <source>
        <dbReference type="WBParaSite" id="Gr19_v10_g2578.t1"/>
    </source>
</evidence>